<dbReference type="OrthoDB" id="6162313at2759"/>
<dbReference type="SMART" id="SM00220">
    <property type="entry name" value="S_TKc"/>
    <property type="match status" value="1"/>
</dbReference>
<reference evidence="6 7" key="1">
    <citation type="submission" date="2025-04" db="UniProtKB">
        <authorList>
            <consortium name="RefSeq"/>
        </authorList>
    </citation>
    <scope>IDENTIFICATION</scope>
    <source>
        <tissue evidence="6 7">Whole sample</tissue>
    </source>
</reference>
<dbReference type="Proteomes" id="UP000694844">
    <property type="component" value="Chromosome 5"/>
</dbReference>
<proteinExistence type="predicted"/>
<feature type="domain" description="Protein kinase" evidence="4">
    <location>
        <begin position="413"/>
        <end position="687"/>
    </location>
</feature>
<dbReference type="SUPFAM" id="SSF56112">
    <property type="entry name" value="Protein kinase-like (PK-like)"/>
    <property type="match status" value="2"/>
</dbReference>
<gene>
    <name evidence="6 7" type="primary">LOC111134623</name>
</gene>
<evidence type="ECO:0000313" key="7">
    <source>
        <dbReference type="RefSeq" id="XP_022339524.1"/>
    </source>
</evidence>
<dbReference type="GeneID" id="111134623"/>
<evidence type="ECO:0000256" key="1">
    <source>
        <dbReference type="ARBA" id="ARBA00022741"/>
    </source>
</evidence>
<organism evidence="5 6">
    <name type="scientific">Crassostrea virginica</name>
    <name type="common">Eastern oyster</name>
    <dbReference type="NCBI Taxonomy" id="6565"/>
    <lineage>
        <taxon>Eukaryota</taxon>
        <taxon>Metazoa</taxon>
        <taxon>Spiralia</taxon>
        <taxon>Lophotrochozoa</taxon>
        <taxon>Mollusca</taxon>
        <taxon>Bivalvia</taxon>
        <taxon>Autobranchia</taxon>
        <taxon>Pteriomorphia</taxon>
        <taxon>Ostreida</taxon>
        <taxon>Ostreoidea</taxon>
        <taxon>Ostreidae</taxon>
        <taxon>Crassostrea</taxon>
    </lineage>
</organism>
<dbReference type="PANTHER" id="PTHR24418">
    <property type="entry name" value="TYROSINE-PROTEIN KINASE"/>
    <property type="match status" value="1"/>
</dbReference>
<keyword evidence="5" id="KW-1185">Reference proteome</keyword>
<sequence length="1308" mass="150542">MDRTYHYYVEPGAVGEDPFISLEVGETQETKTHILKSILSPAKEYLDSSDGTANEAFRKCYTNNEGENKTIFLRCAVPLHVQRLQKYKDIDSLSALLDINETTFNSDVLRAIQTLLLELSLNDTQVAFIDKCLNDVLQYLKRSEFGDMLRIYVDTIDTVLRCSATAVIYYSEYKEIKKQSYTKLKKSCSSISKIWGSLKSGNTQAHQKLKGALSLLKTMEKFKLGVQLKELFHRSADSFAGSTHDTLLAEIARKGCIADQFVAAFGILRKMDEQDPQNMCDMYTNFFQSVFDNRAGQRSFMGKDAEFQQLTFLAVYGTAFIYKNFPQILSTDISSLMNVCVPQLRNQRLDVPEEMTDLIFSLNKDLVQPLIDSLGLSEAGVQDLAEVYIEKILPDLKIYNKDKKRLPSLSNHYQWTLSRGRFFSNSVRVAILVPGISNTQVKDTKVSDENKRIENEFEILLKLQDGKTHANILKLFAFNPLGSRLHFHVIESFGMLLMDRVFQSRRTQDFFPEKWIINRLLEIISAVIYLHENNIIHRDLTLNAFAMKTYISVEYEQAVLCNLQMAYYSDYEASAMAGHVADVHGKNIATRWSAPESLWEGKFDVCTDTWMFGHLIHALFTHGCEPYTELYSETTDEIMAKVVSCGLKPYKWPCIPISYHKLAASCLDFDSQNRPSLQFIQRELQRLQKELKHNENVQRKSYCTYTMPGISTSQMERAHQPERGIPDMVKKMKGYKGNKRDSYFKMREKIPQSPDPNYAPLPMVFKKQDLRCQNDPEVKNKRFEEKVEENVTVNFYDKILPKMSEDFAKKMSIQDWPPKKQVKQGKITEIKLIYRFPKARNIMDLALDLSEYHDIDLEVIYQVTSLVQQMHEKRWILVDIVGKNIYINDFKACQFRIGRMVRLPPKEDSMILDYKLEELDDIVNWLPREVIGNGEFSTGSDVYTMAMLFYEFYMALSGTDRLQCVPFCTKHRTRILSHLLEGHVPDCPPRCPEWLYNEIMIPCWDQDRTHRPSAADVLELIARKRDETRKPLNGGETLTTNNLVEFCRYDDTANPPQDIKSDTSCTYPSSAHSGSYQYNNTANPPQDIESDTSADSYSDVVAVSENVDSDLLRLSDIQYNRYDSPDVNAVTFHGEHLTKDNTSMSAFSKHCHPTYAKNTHMHSPGEDKCILQNVNTIGQVESTIRTERHLKYRPSHRELIDDLNYDLFSNEGNYEEPDDVSISDPPCYENETVLVSNIKMAEKVQSKRTNPRDTCLPTSHSVYKENPIFQSDASSPGIGWRDSERSRFPPFDAETLETDYCTNRNAEN</sequence>
<evidence type="ECO:0000313" key="5">
    <source>
        <dbReference type="Proteomes" id="UP000694844"/>
    </source>
</evidence>
<evidence type="ECO:0000256" key="2">
    <source>
        <dbReference type="ARBA" id="ARBA00022840"/>
    </source>
</evidence>
<keyword evidence="2" id="KW-0067">ATP-binding</keyword>
<dbReference type="InterPro" id="IPR000719">
    <property type="entry name" value="Prot_kinase_dom"/>
</dbReference>
<dbReference type="KEGG" id="cvn:111134623"/>
<dbReference type="InterPro" id="IPR011009">
    <property type="entry name" value="Kinase-like_dom_sf"/>
</dbReference>
<evidence type="ECO:0000259" key="4">
    <source>
        <dbReference type="PROSITE" id="PS50011"/>
    </source>
</evidence>
<dbReference type="GO" id="GO:0004672">
    <property type="term" value="F:protein kinase activity"/>
    <property type="evidence" value="ECO:0007669"/>
    <property type="project" value="InterPro"/>
</dbReference>
<dbReference type="RefSeq" id="XP_022339523.1">
    <property type="nucleotide sequence ID" value="XM_022483815.1"/>
</dbReference>
<keyword evidence="1" id="KW-0547">Nucleotide-binding</keyword>
<feature type="region of interest" description="Disordered" evidence="3">
    <location>
        <begin position="1268"/>
        <end position="1308"/>
    </location>
</feature>
<accession>A0A8B8EJA0</accession>
<dbReference type="InterPro" id="IPR050198">
    <property type="entry name" value="Non-receptor_tyrosine_kinases"/>
</dbReference>
<feature type="region of interest" description="Disordered" evidence="3">
    <location>
        <begin position="1076"/>
        <end position="1095"/>
    </location>
</feature>
<dbReference type="GO" id="GO:0005524">
    <property type="term" value="F:ATP binding"/>
    <property type="evidence" value="ECO:0007669"/>
    <property type="project" value="UniProtKB-KW"/>
</dbReference>
<evidence type="ECO:0000256" key="3">
    <source>
        <dbReference type="SAM" id="MobiDB-lite"/>
    </source>
</evidence>
<dbReference type="PROSITE" id="PS50011">
    <property type="entry name" value="PROTEIN_KINASE_DOM"/>
    <property type="match status" value="1"/>
</dbReference>
<evidence type="ECO:0000313" key="6">
    <source>
        <dbReference type="RefSeq" id="XP_022339523.1"/>
    </source>
</evidence>
<dbReference type="Gene3D" id="1.10.510.10">
    <property type="entry name" value="Transferase(Phosphotransferase) domain 1"/>
    <property type="match status" value="2"/>
</dbReference>
<name>A0A8B8EJA0_CRAVI</name>
<protein>
    <submittedName>
        <fullName evidence="6 7">Uncharacterized protein LOC111134623 isoform X1</fullName>
    </submittedName>
</protein>
<dbReference type="Pfam" id="PF07714">
    <property type="entry name" value="PK_Tyr_Ser-Thr"/>
    <property type="match status" value="2"/>
</dbReference>
<dbReference type="RefSeq" id="XP_022339524.1">
    <property type="nucleotide sequence ID" value="XM_022483816.1"/>
</dbReference>
<dbReference type="InterPro" id="IPR001245">
    <property type="entry name" value="Ser-Thr/Tyr_kinase_cat_dom"/>
</dbReference>